<gene>
    <name evidence="1" type="ORF">CT19425_P30111</name>
</gene>
<protein>
    <submittedName>
        <fullName evidence="1">Uncharacterized protein</fullName>
    </submittedName>
</protein>
<reference evidence="1 2" key="1">
    <citation type="submission" date="2018-01" db="EMBL/GenBank/DDBJ databases">
        <authorList>
            <person name="Gaut B.S."/>
            <person name="Morton B.R."/>
            <person name="Clegg M.T."/>
            <person name="Duvall M.R."/>
        </authorList>
    </citation>
    <scope>NUCLEOTIDE SEQUENCE [LARGE SCALE GENOMIC DNA]</scope>
    <source>
        <strain evidence="1">Cupriavidus taiwanensis LMG 19425</strain>
        <plasmid evidence="2">Plasmid iii</plasmid>
    </source>
</reference>
<dbReference type="EMBL" id="LT991978">
    <property type="protein sequence ID" value="SPK77262.1"/>
    <property type="molecule type" value="Genomic_DNA"/>
</dbReference>
<dbReference type="Proteomes" id="UP000255505">
    <property type="component" value="Plasmid III"/>
</dbReference>
<keyword evidence="1" id="KW-0614">Plasmid</keyword>
<geneLocation type="plasmid" evidence="1">
    <name>III</name>
</geneLocation>
<proteinExistence type="predicted"/>
<accession>A0A375IV12</accession>
<dbReference type="AlphaFoldDB" id="A0A375IV12"/>
<evidence type="ECO:0000313" key="1">
    <source>
        <dbReference type="EMBL" id="SPK77262.1"/>
    </source>
</evidence>
<sequence>MGFGPHLLLEKHYYVFNSINITTLDAMTT</sequence>
<name>A0A375IV12_9BURK</name>
<evidence type="ECO:0000313" key="2">
    <source>
        <dbReference type="Proteomes" id="UP000255505"/>
    </source>
</evidence>
<organism evidence="1 2">
    <name type="scientific">Cupriavidus taiwanensis</name>
    <dbReference type="NCBI Taxonomy" id="164546"/>
    <lineage>
        <taxon>Bacteria</taxon>
        <taxon>Pseudomonadati</taxon>
        <taxon>Pseudomonadota</taxon>
        <taxon>Betaproteobacteria</taxon>
        <taxon>Burkholderiales</taxon>
        <taxon>Burkholderiaceae</taxon>
        <taxon>Cupriavidus</taxon>
    </lineage>
</organism>